<reference evidence="1" key="1">
    <citation type="submission" date="2018-01" db="EMBL/GenBank/DDBJ databases">
        <authorList>
            <person name="Mao J.F."/>
        </authorList>
    </citation>
    <scope>NUCLEOTIDE SEQUENCE</scope>
    <source>
        <strain evidence="1">Huo1</strain>
        <tissue evidence="1">Leaf</tissue>
    </source>
</reference>
<gene>
    <name evidence="1" type="ORF">SASPL_129667</name>
</gene>
<reference evidence="1" key="2">
    <citation type="submission" date="2020-08" db="EMBL/GenBank/DDBJ databases">
        <title>Plant Genome Project.</title>
        <authorList>
            <person name="Zhang R.-G."/>
        </authorList>
    </citation>
    <scope>NUCLEOTIDE SEQUENCE</scope>
    <source>
        <strain evidence="1">Huo1</strain>
        <tissue evidence="1">Leaf</tissue>
    </source>
</reference>
<organism evidence="1">
    <name type="scientific">Salvia splendens</name>
    <name type="common">Scarlet sage</name>
    <dbReference type="NCBI Taxonomy" id="180675"/>
    <lineage>
        <taxon>Eukaryota</taxon>
        <taxon>Viridiplantae</taxon>
        <taxon>Streptophyta</taxon>
        <taxon>Embryophyta</taxon>
        <taxon>Tracheophyta</taxon>
        <taxon>Spermatophyta</taxon>
        <taxon>Magnoliopsida</taxon>
        <taxon>eudicotyledons</taxon>
        <taxon>Gunneridae</taxon>
        <taxon>Pentapetalae</taxon>
        <taxon>asterids</taxon>
        <taxon>lamiids</taxon>
        <taxon>Lamiales</taxon>
        <taxon>Lamiaceae</taxon>
        <taxon>Nepetoideae</taxon>
        <taxon>Mentheae</taxon>
        <taxon>Salviinae</taxon>
        <taxon>Salvia</taxon>
        <taxon>Salvia subgen. Calosphace</taxon>
        <taxon>core Calosphace</taxon>
    </lineage>
</organism>
<sequence length="470" mass="52950">MPRPGPRPYECVRRAWHSERHQPMRGLVIQQIFRYWISSIWVNFAQALAKNLFLSRLVHDNHSAATKKNKEWQEKLPVVVLKAEEIIYSKANSEAEYSNVETLWDRVNDAVDTIIRKDESTETGELLPPCVEAALNLGCVPVRASRSQRHNNPRTYLRPSYEECTNSLSPRFLNDNVSERNLDFPPTQATSSSMLKMPQHVDSSRLVWDSSKRVIPNSTNQHHIASSFETKKLHCISNSNASLSRSSVYPLYYGMTFKPEARQLGFHEAQKSDSVIIGVPVFSSPAEPAAEVGCLQNLFPYGEDKVFGKQTCDVASKDSKGKGPQAGFDLSLRLGLFSDSNSSREKGSGFVTDTLGRRLSSYEGLPVDKEFPFFPMEPAHNTTWLNRSKRNEESESQNADLVSRKRRLSVSGDLGNDQFFWSQDSANHFVGQIRRPGVASGPSSDDALSKHCRYTPWPGGLNSWMAEEFN</sequence>
<dbReference type="EMBL" id="PNBA02000010">
    <property type="protein sequence ID" value="KAG6411584.1"/>
    <property type="molecule type" value="Genomic_DNA"/>
</dbReference>
<dbReference type="PANTHER" id="PTHR35300">
    <property type="entry name" value="COACTIVATOR CBP, KIX DOMAIN-CONTAINING PROTEIN-RELATED"/>
    <property type="match status" value="1"/>
</dbReference>
<evidence type="ECO:0000313" key="2">
    <source>
        <dbReference type="Proteomes" id="UP000298416"/>
    </source>
</evidence>
<dbReference type="AlphaFoldDB" id="A0A8X8ZPM9"/>
<proteinExistence type="predicted"/>
<accession>A0A8X8ZPM9</accession>
<protein>
    <submittedName>
        <fullName evidence="1">Uncharacterized protein</fullName>
    </submittedName>
</protein>
<keyword evidence="2" id="KW-1185">Reference proteome</keyword>
<dbReference type="PANTHER" id="PTHR35300:SF4">
    <property type="entry name" value="HISTONE ACETYLTRANSFERASE"/>
    <property type="match status" value="1"/>
</dbReference>
<comment type="caution">
    <text evidence="1">The sequence shown here is derived from an EMBL/GenBank/DDBJ whole genome shotgun (WGS) entry which is preliminary data.</text>
</comment>
<evidence type="ECO:0000313" key="1">
    <source>
        <dbReference type="EMBL" id="KAG6411584.1"/>
    </source>
</evidence>
<dbReference type="Proteomes" id="UP000298416">
    <property type="component" value="Unassembled WGS sequence"/>
</dbReference>
<name>A0A8X8ZPM9_SALSN</name>